<dbReference type="HOGENOM" id="CLU_3355228_0_0_9"/>
<name>Q3A985_CARHZ</name>
<dbReference type="Proteomes" id="UP000002706">
    <property type="component" value="Chromosome"/>
</dbReference>
<keyword evidence="3" id="KW-1185">Reference proteome</keyword>
<protein>
    <submittedName>
        <fullName evidence="2">Uncharacterized protein</fullName>
    </submittedName>
</protein>
<proteinExistence type="predicted"/>
<feature type="transmembrane region" description="Helical" evidence="1">
    <location>
        <begin position="6"/>
        <end position="27"/>
    </location>
</feature>
<dbReference type="EMBL" id="CP000141">
    <property type="protein sequence ID" value="ABB14702.1"/>
    <property type="molecule type" value="Genomic_DNA"/>
</dbReference>
<dbReference type="KEGG" id="chy:CHY_2505"/>
<reference evidence="2 3" key="1">
    <citation type="journal article" date="2005" name="PLoS Genet.">
        <title>Life in hot carbon monoxide: the complete genome sequence of Carboxydothermus hydrogenoformans Z-2901.</title>
        <authorList>
            <person name="Wu M."/>
            <person name="Ren Q."/>
            <person name="Durkin A.S."/>
            <person name="Daugherty S.C."/>
            <person name="Brinkac L.M."/>
            <person name="Dodson R.J."/>
            <person name="Madupu R."/>
            <person name="Sullivan S.A."/>
            <person name="Kolonay J.F."/>
            <person name="Haft D.H."/>
            <person name="Nelson W.C."/>
            <person name="Tallon L.J."/>
            <person name="Jones K.M."/>
            <person name="Ulrich L.E."/>
            <person name="Gonzalez J.M."/>
            <person name="Zhulin I.B."/>
            <person name="Robb F.T."/>
            <person name="Eisen J.A."/>
        </authorList>
    </citation>
    <scope>NUCLEOTIDE SEQUENCE [LARGE SCALE GENOMIC DNA]</scope>
    <source>
        <strain evidence="3">ATCC BAA-161 / DSM 6008 / Z-2901</strain>
    </source>
</reference>
<keyword evidence="1" id="KW-0812">Transmembrane</keyword>
<evidence type="ECO:0000313" key="2">
    <source>
        <dbReference type="EMBL" id="ABB14702.1"/>
    </source>
</evidence>
<dbReference type="InParanoid" id="Q3A985"/>
<evidence type="ECO:0000256" key="1">
    <source>
        <dbReference type="SAM" id="Phobius"/>
    </source>
</evidence>
<keyword evidence="1" id="KW-1133">Transmembrane helix</keyword>
<evidence type="ECO:0000313" key="3">
    <source>
        <dbReference type="Proteomes" id="UP000002706"/>
    </source>
</evidence>
<organism evidence="2 3">
    <name type="scientific">Carboxydothermus hydrogenoformans (strain ATCC BAA-161 / DSM 6008 / Z-2901)</name>
    <dbReference type="NCBI Taxonomy" id="246194"/>
    <lineage>
        <taxon>Bacteria</taxon>
        <taxon>Bacillati</taxon>
        <taxon>Bacillota</taxon>
        <taxon>Clostridia</taxon>
        <taxon>Thermoanaerobacterales</taxon>
        <taxon>Thermoanaerobacteraceae</taxon>
        <taxon>Carboxydothermus</taxon>
    </lineage>
</organism>
<sequence>MQIILVGHNLGLLAMVFLLFLTLYFYLTKLCTFILP</sequence>
<gene>
    <name evidence="2" type="ordered locus">CHY_2505</name>
</gene>
<dbReference type="AlphaFoldDB" id="Q3A985"/>
<accession>Q3A985</accession>
<keyword evidence="1" id="KW-0472">Membrane</keyword>